<keyword evidence="2" id="KW-1185">Reference proteome</keyword>
<name>A0ABM1EZ26_PRICU</name>
<evidence type="ECO:0000313" key="2">
    <source>
        <dbReference type="Proteomes" id="UP000695022"/>
    </source>
</evidence>
<protein>
    <submittedName>
        <fullName evidence="3">Cysteine-rich and transmembrane domain-containing protein 1-like</fullName>
    </submittedName>
</protein>
<evidence type="ECO:0000256" key="1">
    <source>
        <dbReference type="SAM" id="MobiDB-lite"/>
    </source>
</evidence>
<dbReference type="RefSeq" id="XP_014677447.1">
    <property type="nucleotide sequence ID" value="XM_014821961.1"/>
</dbReference>
<reference evidence="3" key="1">
    <citation type="submission" date="2025-08" db="UniProtKB">
        <authorList>
            <consortium name="RefSeq"/>
        </authorList>
    </citation>
    <scope>IDENTIFICATION</scope>
</reference>
<proteinExistence type="predicted"/>
<dbReference type="GeneID" id="106817298"/>
<feature type="region of interest" description="Disordered" evidence="1">
    <location>
        <begin position="1"/>
        <end position="39"/>
    </location>
</feature>
<dbReference type="Proteomes" id="UP000695022">
    <property type="component" value="Unplaced"/>
</dbReference>
<organism evidence="2 3">
    <name type="scientific">Priapulus caudatus</name>
    <name type="common">Priapulid worm</name>
    <dbReference type="NCBI Taxonomy" id="37621"/>
    <lineage>
        <taxon>Eukaryota</taxon>
        <taxon>Metazoa</taxon>
        <taxon>Ecdysozoa</taxon>
        <taxon>Scalidophora</taxon>
        <taxon>Priapulida</taxon>
        <taxon>Priapulimorpha</taxon>
        <taxon>Priapulimorphida</taxon>
        <taxon>Priapulidae</taxon>
        <taxon>Priapulus</taxon>
    </lineage>
</organism>
<feature type="compositionally biased region" description="Low complexity" evidence="1">
    <location>
        <begin position="1"/>
        <end position="28"/>
    </location>
</feature>
<evidence type="ECO:0000313" key="3">
    <source>
        <dbReference type="RefSeq" id="XP_014677447.1"/>
    </source>
</evidence>
<gene>
    <name evidence="3" type="primary">LOC106817298</name>
</gene>
<sequence>MNQQQPGGYTQQGYGYPQQSPYYPQNQGGPPPYGQPGYYQQPGGVTVLPAVQAGPSSVNYVQQPGTYPVQPNYGQPQSHTVIVQQVPAGQSSGSGNDAGCLAFCALLLCCCLMN</sequence>
<accession>A0ABM1EZ26</accession>